<protein>
    <submittedName>
        <fullName evidence="1">Uncharacterized protein</fullName>
    </submittedName>
</protein>
<evidence type="ECO:0000313" key="2">
    <source>
        <dbReference type="Proteomes" id="UP001151760"/>
    </source>
</evidence>
<proteinExistence type="predicted"/>
<dbReference type="Proteomes" id="UP001151760">
    <property type="component" value="Unassembled WGS sequence"/>
</dbReference>
<evidence type="ECO:0000313" key="1">
    <source>
        <dbReference type="EMBL" id="GJT60382.1"/>
    </source>
</evidence>
<organism evidence="1 2">
    <name type="scientific">Tanacetum coccineum</name>
    <dbReference type="NCBI Taxonomy" id="301880"/>
    <lineage>
        <taxon>Eukaryota</taxon>
        <taxon>Viridiplantae</taxon>
        <taxon>Streptophyta</taxon>
        <taxon>Embryophyta</taxon>
        <taxon>Tracheophyta</taxon>
        <taxon>Spermatophyta</taxon>
        <taxon>Magnoliopsida</taxon>
        <taxon>eudicotyledons</taxon>
        <taxon>Gunneridae</taxon>
        <taxon>Pentapetalae</taxon>
        <taxon>asterids</taxon>
        <taxon>campanulids</taxon>
        <taxon>Asterales</taxon>
        <taxon>Asteraceae</taxon>
        <taxon>Asteroideae</taxon>
        <taxon>Anthemideae</taxon>
        <taxon>Anthemidinae</taxon>
        <taxon>Tanacetum</taxon>
    </lineage>
</organism>
<name>A0ABQ5FCQ7_9ASTR</name>
<dbReference type="EMBL" id="BQNB010017195">
    <property type="protein sequence ID" value="GJT60382.1"/>
    <property type="molecule type" value="Genomic_DNA"/>
</dbReference>
<keyword evidence="2" id="KW-1185">Reference proteome</keyword>
<reference evidence="1" key="1">
    <citation type="journal article" date="2022" name="Int. J. Mol. Sci.">
        <title>Draft Genome of Tanacetum Coccineum: Genomic Comparison of Closely Related Tanacetum-Family Plants.</title>
        <authorList>
            <person name="Yamashiro T."/>
            <person name="Shiraishi A."/>
            <person name="Nakayama K."/>
            <person name="Satake H."/>
        </authorList>
    </citation>
    <scope>NUCLEOTIDE SEQUENCE</scope>
</reference>
<reference evidence="1" key="2">
    <citation type="submission" date="2022-01" db="EMBL/GenBank/DDBJ databases">
        <authorList>
            <person name="Yamashiro T."/>
            <person name="Shiraishi A."/>
            <person name="Satake H."/>
            <person name="Nakayama K."/>
        </authorList>
    </citation>
    <scope>NUCLEOTIDE SEQUENCE</scope>
</reference>
<gene>
    <name evidence="1" type="ORF">Tco_1003915</name>
</gene>
<sequence>MEEEIAKQVQVEYLIHTLKEISEVKQLEYLRLPKDLSRRCRRRHKRKLANDLARDTRRLKRELAKLIISKQESERVDKRWSIRQEVANLFEVSLRLSYPEFKDEKSIILTCIEEYGDYQWYVYVVSVFLLLIRSWPNGLDTDFISSVISIATKKRFLQEPAVVVILQLSEKVTL</sequence>
<comment type="caution">
    <text evidence="1">The sequence shown here is derived from an EMBL/GenBank/DDBJ whole genome shotgun (WGS) entry which is preliminary data.</text>
</comment>
<accession>A0ABQ5FCQ7</accession>